<dbReference type="InterPro" id="IPR029058">
    <property type="entry name" value="AB_hydrolase_fold"/>
</dbReference>
<proteinExistence type="predicted"/>
<evidence type="ECO:0000313" key="1">
    <source>
        <dbReference type="EMBL" id="GHH88743.1"/>
    </source>
</evidence>
<protein>
    <submittedName>
        <fullName evidence="1">Uncharacterized protein</fullName>
    </submittedName>
</protein>
<evidence type="ECO:0000313" key="2">
    <source>
        <dbReference type="Proteomes" id="UP000603708"/>
    </source>
</evidence>
<dbReference type="RefSeq" id="WP_189939084.1">
    <property type="nucleotide sequence ID" value="NZ_BNCD01000042.1"/>
</dbReference>
<dbReference type="Proteomes" id="UP000603708">
    <property type="component" value="Unassembled WGS sequence"/>
</dbReference>
<keyword evidence="2" id="KW-1185">Reference proteome</keyword>
<name>A0A919GR63_9ACTN</name>
<dbReference type="Gene3D" id="3.40.50.1820">
    <property type="entry name" value="alpha/beta hydrolase"/>
    <property type="match status" value="1"/>
</dbReference>
<dbReference type="EMBL" id="BNCD01000042">
    <property type="protein sequence ID" value="GHH88743.1"/>
    <property type="molecule type" value="Genomic_DNA"/>
</dbReference>
<sequence length="259" mass="27078">MSEPLLLMLDYPGYRPEARIGELGLEQHGLRVRNLLAGPLPRTTGAAAYVAQALATGHPDDRPVTAVGAYCVSGSLAFEAAARVAAAQGHRPVIVLFDAEDATAATILASYREALSRLGVRPSEADLAARVDLSLLTRDPEALVEALSADLAREAVAALAALGGDGTEARESARHLSGAYADWLRHILAAHDGAGPSWEGEVLRITSADTPAAPFTCRAAAVREVRVSCARPDLLRSEETRVAVLAAVSDRAGVFSAGR</sequence>
<reference evidence="1" key="1">
    <citation type="journal article" date="2014" name="Int. J. Syst. Evol. Microbiol.">
        <title>Complete genome sequence of Corynebacterium casei LMG S-19264T (=DSM 44701T), isolated from a smear-ripened cheese.</title>
        <authorList>
            <consortium name="US DOE Joint Genome Institute (JGI-PGF)"/>
            <person name="Walter F."/>
            <person name="Albersmeier A."/>
            <person name="Kalinowski J."/>
            <person name="Ruckert C."/>
        </authorList>
    </citation>
    <scope>NUCLEOTIDE SEQUENCE</scope>
    <source>
        <strain evidence="1">JCM 5069</strain>
    </source>
</reference>
<reference evidence="1" key="2">
    <citation type="submission" date="2020-09" db="EMBL/GenBank/DDBJ databases">
        <authorList>
            <person name="Sun Q."/>
            <person name="Ohkuma M."/>
        </authorList>
    </citation>
    <scope>NUCLEOTIDE SEQUENCE</scope>
    <source>
        <strain evidence="1">JCM 5069</strain>
    </source>
</reference>
<dbReference type="AlphaFoldDB" id="A0A919GR63"/>
<organism evidence="1 2">
    <name type="scientific">Streptomyces sulfonofaciens</name>
    <dbReference type="NCBI Taxonomy" id="68272"/>
    <lineage>
        <taxon>Bacteria</taxon>
        <taxon>Bacillati</taxon>
        <taxon>Actinomycetota</taxon>
        <taxon>Actinomycetes</taxon>
        <taxon>Kitasatosporales</taxon>
        <taxon>Streptomycetaceae</taxon>
        <taxon>Streptomyces</taxon>
    </lineage>
</organism>
<accession>A0A919GR63</accession>
<gene>
    <name evidence="1" type="ORF">GCM10018793_69600</name>
</gene>
<comment type="caution">
    <text evidence="1">The sequence shown here is derived from an EMBL/GenBank/DDBJ whole genome shotgun (WGS) entry which is preliminary data.</text>
</comment>